<dbReference type="Proteomes" id="UP000190897">
    <property type="component" value="Unassembled WGS sequence"/>
</dbReference>
<name>A0A1T5H530_9BACT</name>
<dbReference type="RefSeq" id="WP_229208548.1">
    <property type="nucleotide sequence ID" value="NZ_FUZA01000008.1"/>
</dbReference>
<gene>
    <name evidence="2" type="ORF">SAMN05660293_04901</name>
</gene>
<keyword evidence="3" id="KW-1185">Reference proteome</keyword>
<feature type="signal peptide" evidence="1">
    <location>
        <begin position="1"/>
        <end position="18"/>
    </location>
</feature>
<keyword evidence="1" id="KW-0732">Signal</keyword>
<proteinExistence type="predicted"/>
<evidence type="ECO:0000256" key="1">
    <source>
        <dbReference type="SAM" id="SignalP"/>
    </source>
</evidence>
<evidence type="ECO:0000313" key="2">
    <source>
        <dbReference type="EMBL" id="SKC15689.1"/>
    </source>
</evidence>
<dbReference type="Gene3D" id="2.40.128.490">
    <property type="entry name" value="Uncharacterised protein PF14869, DUF4488"/>
    <property type="match status" value="1"/>
</dbReference>
<accession>A0A1T5H530</accession>
<evidence type="ECO:0000313" key="3">
    <source>
        <dbReference type="Proteomes" id="UP000190897"/>
    </source>
</evidence>
<reference evidence="3" key="1">
    <citation type="submission" date="2017-02" db="EMBL/GenBank/DDBJ databases">
        <authorList>
            <person name="Varghese N."/>
            <person name="Submissions S."/>
        </authorList>
    </citation>
    <scope>NUCLEOTIDE SEQUENCE [LARGE SCALE GENOMIC DNA]</scope>
    <source>
        <strain evidence="3">DSM 22270</strain>
    </source>
</reference>
<dbReference type="EMBL" id="FUZA01000008">
    <property type="protein sequence ID" value="SKC15689.1"/>
    <property type="molecule type" value="Genomic_DNA"/>
</dbReference>
<organism evidence="2 3">
    <name type="scientific">Dyadobacter psychrophilus</name>
    <dbReference type="NCBI Taxonomy" id="651661"/>
    <lineage>
        <taxon>Bacteria</taxon>
        <taxon>Pseudomonadati</taxon>
        <taxon>Bacteroidota</taxon>
        <taxon>Cytophagia</taxon>
        <taxon>Cytophagales</taxon>
        <taxon>Spirosomataceae</taxon>
        <taxon>Dyadobacter</taxon>
    </lineage>
</organism>
<protein>
    <recommendedName>
        <fullName evidence="4">Membrane or secreted protein</fullName>
    </recommendedName>
</protein>
<dbReference type="AlphaFoldDB" id="A0A1T5H530"/>
<feature type="chain" id="PRO_5013046787" description="Membrane or secreted protein" evidence="1">
    <location>
        <begin position="19"/>
        <end position="253"/>
    </location>
</feature>
<evidence type="ECO:0008006" key="4">
    <source>
        <dbReference type="Google" id="ProtNLM"/>
    </source>
</evidence>
<sequence>MKHLLTATLVFASLLGFAQGRLPQERVPQERLSQERLAQIPKGAWKSQEPTGSASTLIVADNYLVIASYSIGNKYFERAEGGPFTMNGDQMTYTPEFNSADSLKIGIPIVFTVTVKDDILTLKYEEAMVWMRVDDATSSPMAGAWHITEKAGEQGELVKIHQEGTRKTLKLLSATRFQWFAIDPAVKGFYATGGGTYTVKDGKYTEKIQFFSKNNNRVGSSLTFDHKLENGRWDHSGKSSDGKPIHEIWEKIQ</sequence>